<evidence type="ECO:0000259" key="1">
    <source>
        <dbReference type="Pfam" id="PF12867"/>
    </source>
</evidence>
<dbReference type="Gene3D" id="1.20.120.450">
    <property type="entry name" value="dinb family like domain"/>
    <property type="match status" value="1"/>
</dbReference>
<sequence length="144" mass="17013">MTATSLLLNKVITEFLQTNADQIDWESKPSPAKWSNKEIIGHLIDSAHINLLRFVRCTYEENFKLVYEQDPYVSVQHYQDVAVKELLDLWILVNRQIIRVWENYPADRLTARCDNGKNELSLHTVEWLANDYVEHLLHHLKQIE</sequence>
<evidence type="ECO:0000313" key="3">
    <source>
        <dbReference type="Proteomes" id="UP001500742"/>
    </source>
</evidence>
<name>A0ABP7R8E4_9SPHI</name>
<dbReference type="InterPro" id="IPR024775">
    <property type="entry name" value="DinB-like"/>
</dbReference>
<dbReference type="Proteomes" id="UP001500742">
    <property type="component" value="Unassembled WGS sequence"/>
</dbReference>
<protein>
    <recommendedName>
        <fullName evidence="1">DinB-like domain-containing protein</fullName>
    </recommendedName>
</protein>
<proteinExistence type="predicted"/>
<keyword evidence="3" id="KW-1185">Reference proteome</keyword>
<dbReference type="InterPro" id="IPR034660">
    <property type="entry name" value="DinB/YfiT-like"/>
</dbReference>
<dbReference type="SUPFAM" id="SSF109854">
    <property type="entry name" value="DinB/YfiT-like putative metalloenzymes"/>
    <property type="match status" value="1"/>
</dbReference>
<gene>
    <name evidence="2" type="ORF">GCM10022210_55170</name>
</gene>
<organism evidence="2 3">
    <name type="scientific">Mucilaginibacter dorajii</name>
    <dbReference type="NCBI Taxonomy" id="692994"/>
    <lineage>
        <taxon>Bacteria</taxon>
        <taxon>Pseudomonadati</taxon>
        <taxon>Bacteroidota</taxon>
        <taxon>Sphingobacteriia</taxon>
        <taxon>Sphingobacteriales</taxon>
        <taxon>Sphingobacteriaceae</taxon>
        <taxon>Mucilaginibacter</taxon>
    </lineage>
</organism>
<dbReference type="RefSeq" id="WP_259096654.1">
    <property type="nucleotide sequence ID" value="NZ_BAAAZC010000053.1"/>
</dbReference>
<reference evidence="3" key="1">
    <citation type="journal article" date="2019" name="Int. J. Syst. Evol. Microbiol.">
        <title>The Global Catalogue of Microorganisms (GCM) 10K type strain sequencing project: providing services to taxonomists for standard genome sequencing and annotation.</title>
        <authorList>
            <consortium name="The Broad Institute Genomics Platform"/>
            <consortium name="The Broad Institute Genome Sequencing Center for Infectious Disease"/>
            <person name="Wu L."/>
            <person name="Ma J."/>
        </authorList>
    </citation>
    <scope>NUCLEOTIDE SEQUENCE [LARGE SCALE GENOMIC DNA]</scope>
    <source>
        <strain evidence="3">JCM 16601</strain>
    </source>
</reference>
<evidence type="ECO:0000313" key="2">
    <source>
        <dbReference type="EMBL" id="GAA3994030.1"/>
    </source>
</evidence>
<accession>A0ABP7R8E4</accession>
<dbReference type="Pfam" id="PF12867">
    <property type="entry name" value="DinB_2"/>
    <property type="match status" value="1"/>
</dbReference>
<dbReference type="EMBL" id="BAAAZC010000053">
    <property type="protein sequence ID" value="GAA3994030.1"/>
    <property type="molecule type" value="Genomic_DNA"/>
</dbReference>
<feature type="domain" description="DinB-like" evidence="1">
    <location>
        <begin position="24"/>
        <end position="143"/>
    </location>
</feature>
<comment type="caution">
    <text evidence="2">The sequence shown here is derived from an EMBL/GenBank/DDBJ whole genome shotgun (WGS) entry which is preliminary data.</text>
</comment>